<evidence type="ECO:0000256" key="1">
    <source>
        <dbReference type="PROSITE-ProRule" id="PRU00169"/>
    </source>
</evidence>
<dbReference type="PROSITE" id="PS50110">
    <property type="entry name" value="RESPONSE_REGULATORY"/>
    <property type="match status" value="1"/>
</dbReference>
<protein>
    <submittedName>
        <fullName evidence="3">Response regulator</fullName>
    </submittedName>
</protein>
<evidence type="ECO:0000313" key="4">
    <source>
        <dbReference type="Proteomes" id="UP001057375"/>
    </source>
</evidence>
<reference evidence="3" key="1">
    <citation type="submission" date="2022-03" db="EMBL/GenBank/DDBJ databases">
        <title>Draft genome sequence of Aduncisulcus paluster, a free-living microaerophilic Fornicata.</title>
        <authorList>
            <person name="Yuyama I."/>
            <person name="Kume K."/>
            <person name="Tamura T."/>
            <person name="Inagaki Y."/>
            <person name="Hashimoto T."/>
        </authorList>
    </citation>
    <scope>NUCLEOTIDE SEQUENCE</scope>
    <source>
        <strain evidence="3">NY0171</strain>
    </source>
</reference>
<keyword evidence="4" id="KW-1185">Reference proteome</keyword>
<name>A0ABQ5K8Z4_9EUKA</name>
<organism evidence="3 4">
    <name type="scientific">Aduncisulcus paluster</name>
    <dbReference type="NCBI Taxonomy" id="2918883"/>
    <lineage>
        <taxon>Eukaryota</taxon>
        <taxon>Metamonada</taxon>
        <taxon>Carpediemonas-like organisms</taxon>
        <taxon>Aduncisulcus</taxon>
    </lineage>
</organism>
<dbReference type="InterPro" id="IPR011006">
    <property type="entry name" value="CheY-like_superfamily"/>
</dbReference>
<feature type="non-terminal residue" evidence="3">
    <location>
        <position position="158"/>
    </location>
</feature>
<comment type="caution">
    <text evidence="3">The sequence shown here is derived from an EMBL/GenBank/DDBJ whole genome shotgun (WGS) entry which is preliminary data.</text>
</comment>
<keyword evidence="1" id="KW-0597">Phosphoprotein</keyword>
<evidence type="ECO:0000259" key="2">
    <source>
        <dbReference type="PROSITE" id="PS50110"/>
    </source>
</evidence>
<feature type="domain" description="Response regulatory" evidence="2">
    <location>
        <begin position="1"/>
        <end position="77"/>
    </location>
</feature>
<dbReference type="Proteomes" id="UP001057375">
    <property type="component" value="Unassembled WGS sequence"/>
</dbReference>
<evidence type="ECO:0000313" key="3">
    <source>
        <dbReference type="EMBL" id="GKT29036.1"/>
    </source>
</evidence>
<sequence length="158" mass="17206">MEALKTDGPFHVIVSDYQMPEMDGVEFLTKAKDASSSSVRILLSGNADLAMAIDAVNECCEKALRDALEFHRLSNVETHMTSKMTHGVIQMVSDIAAMHNPGLNSRTARILPLVKSLSRNLGDPDPWSTEVAAVLSSIGFIFLPDRLLDMVETGDVFG</sequence>
<dbReference type="Pfam" id="PF13487">
    <property type="entry name" value="HD_5"/>
    <property type="match status" value="1"/>
</dbReference>
<dbReference type="EMBL" id="BQXS01000618">
    <property type="protein sequence ID" value="GKT29036.1"/>
    <property type="molecule type" value="Genomic_DNA"/>
</dbReference>
<proteinExistence type="predicted"/>
<dbReference type="SUPFAM" id="SSF52172">
    <property type="entry name" value="CheY-like"/>
    <property type="match status" value="1"/>
</dbReference>
<dbReference type="Gene3D" id="3.40.50.2300">
    <property type="match status" value="1"/>
</dbReference>
<feature type="modified residue" description="4-aspartylphosphate" evidence="1">
    <location>
        <position position="16"/>
    </location>
</feature>
<gene>
    <name evidence="3" type="ORF">ADUPG1_001010</name>
</gene>
<dbReference type="InterPro" id="IPR001789">
    <property type="entry name" value="Sig_transdc_resp-reg_receiver"/>
</dbReference>
<accession>A0ABQ5K8Z4</accession>